<reference evidence="2" key="1">
    <citation type="submission" date="2020-11" db="EMBL/GenBank/DDBJ databases">
        <authorList>
            <person name="Tran Van P."/>
        </authorList>
    </citation>
    <scope>NUCLEOTIDE SEQUENCE</scope>
</reference>
<accession>A0A7R9MPK6</accession>
<dbReference type="Proteomes" id="UP000728032">
    <property type="component" value="Unassembled WGS sequence"/>
</dbReference>
<feature type="compositionally biased region" description="Low complexity" evidence="1">
    <location>
        <begin position="47"/>
        <end position="62"/>
    </location>
</feature>
<evidence type="ECO:0000256" key="1">
    <source>
        <dbReference type="SAM" id="MobiDB-lite"/>
    </source>
</evidence>
<dbReference type="EMBL" id="CAJPVJ010035093">
    <property type="protein sequence ID" value="CAG2181048.1"/>
    <property type="molecule type" value="Genomic_DNA"/>
</dbReference>
<feature type="region of interest" description="Disordered" evidence="1">
    <location>
        <begin position="31"/>
        <end position="65"/>
    </location>
</feature>
<sequence length="282" mass="31473">MSNMELLPNMSNIMDDQLMQLLDNQNYMMTDGSHLVPNQRNVTPMDSHSVNSGQNSSNSMQSLDRHSVESCTYVSNQYEPQYHSSQESHRFKYRSSGLSSVAETVTHVSETDNSISGQNTYGSVGNLSVPQNYPMASMNNWSHNQNHNNMIGHQSRGPKDLVMSGSVQPNHMNAVKVTPPSSYIPRHRISNFVPNVSAMNPSTTSTPVNQTMNNMIIHNNNHNNISNMNVHKNHSQVINESIVQTHAMESPGALKRTLIIFKVIDQIVDKSGKVLKETVVKN</sequence>
<proteinExistence type="predicted"/>
<evidence type="ECO:0000313" key="3">
    <source>
        <dbReference type="Proteomes" id="UP000728032"/>
    </source>
</evidence>
<dbReference type="AlphaFoldDB" id="A0A7R9MPK6"/>
<name>A0A7R9MPK6_9ACAR</name>
<protein>
    <submittedName>
        <fullName evidence="2">Uncharacterized protein</fullName>
    </submittedName>
</protein>
<feature type="compositionally biased region" description="Polar residues" evidence="1">
    <location>
        <begin position="36"/>
        <end position="46"/>
    </location>
</feature>
<keyword evidence="3" id="KW-1185">Reference proteome</keyword>
<gene>
    <name evidence="2" type="ORF">ONB1V03_LOCUS20469</name>
</gene>
<evidence type="ECO:0000313" key="2">
    <source>
        <dbReference type="EMBL" id="CAD7663911.1"/>
    </source>
</evidence>
<organism evidence="2">
    <name type="scientific">Oppiella nova</name>
    <dbReference type="NCBI Taxonomy" id="334625"/>
    <lineage>
        <taxon>Eukaryota</taxon>
        <taxon>Metazoa</taxon>
        <taxon>Ecdysozoa</taxon>
        <taxon>Arthropoda</taxon>
        <taxon>Chelicerata</taxon>
        <taxon>Arachnida</taxon>
        <taxon>Acari</taxon>
        <taxon>Acariformes</taxon>
        <taxon>Sarcoptiformes</taxon>
        <taxon>Oribatida</taxon>
        <taxon>Brachypylina</taxon>
        <taxon>Oppioidea</taxon>
        <taxon>Oppiidae</taxon>
        <taxon>Oppiella</taxon>
    </lineage>
</organism>
<feature type="non-terminal residue" evidence="2">
    <location>
        <position position="1"/>
    </location>
</feature>
<dbReference type="EMBL" id="OC949918">
    <property type="protein sequence ID" value="CAD7663911.1"/>
    <property type="molecule type" value="Genomic_DNA"/>
</dbReference>